<dbReference type="InterPro" id="IPR015943">
    <property type="entry name" value="WD40/YVTN_repeat-like_dom_sf"/>
</dbReference>
<evidence type="ECO:0000256" key="6">
    <source>
        <dbReference type="ARBA" id="ARBA00022679"/>
    </source>
</evidence>
<evidence type="ECO:0000256" key="12">
    <source>
        <dbReference type="ARBA" id="ARBA00023012"/>
    </source>
</evidence>
<keyword evidence="11" id="KW-1133">Transmembrane helix</keyword>
<dbReference type="EMBL" id="JAAGRQ010000029">
    <property type="protein sequence ID" value="NDY56837.1"/>
    <property type="molecule type" value="Genomic_DNA"/>
</dbReference>
<feature type="domain" description="Response regulatory" evidence="21">
    <location>
        <begin position="1148"/>
        <end position="1267"/>
    </location>
</feature>
<feature type="region of interest" description="Disordered" evidence="18">
    <location>
        <begin position="1276"/>
        <end position="1318"/>
    </location>
</feature>
<dbReference type="FunFam" id="1.10.287.130:FF:000002">
    <property type="entry name" value="Two-component osmosensing histidine kinase"/>
    <property type="match status" value="1"/>
</dbReference>
<proteinExistence type="predicted"/>
<dbReference type="SUPFAM" id="SSF52172">
    <property type="entry name" value="CheY-like"/>
    <property type="match status" value="1"/>
</dbReference>
<dbReference type="CDD" id="cd17546">
    <property type="entry name" value="REC_hyHK_CKI1_RcsC-like"/>
    <property type="match status" value="1"/>
</dbReference>
<dbReference type="InterPro" id="IPR003661">
    <property type="entry name" value="HisK_dim/P_dom"/>
</dbReference>
<evidence type="ECO:0000259" key="22">
    <source>
        <dbReference type="PROSITE" id="PS50894"/>
    </source>
</evidence>
<evidence type="ECO:0000256" key="1">
    <source>
        <dbReference type="ARBA" id="ARBA00000085"/>
    </source>
</evidence>
<organism evidence="23 24">
    <name type="scientific">Desulfolutivibrio sulfodismutans</name>
    <dbReference type="NCBI Taxonomy" id="63561"/>
    <lineage>
        <taxon>Bacteria</taxon>
        <taxon>Pseudomonadati</taxon>
        <taxon>Thermodesulfobacteriota</taxon>
        <taxon>Desulfovibrionia</taxon>
        <taxon>Desulfovibrionales</taxon>
        <taxon>Desulfovibrionaceae</taxon>
        <taxon>Desulfolutivibrio</taxon>
    </lineage>
</organism>
<feature type="modified residue" description="Phosphohistidine" evidence="16">
    <location>
        <position position="1363"/>
    </location>
</feature>
<keyword evidence="8" id="KW-0547">Nucleotide-binding</keyword>
<evidence type="ECO:0000256" key="2">
    <source>
        <dbReference type="ARBA" id="ARBA00004651"/>
    </source>
</evidence>
<dbReference type="PROSITE" id="PS50110">
    <property type="entry name" value="RESPONSE_REGULATORY"/>
    <property type="match status" value="1"/>
</dbReference>
<dbReference type="SMART" id="SM00073">
    <property type="entry name" value="HPT"/>
    <property type="match status" value="1"/>
</dbReference>
<keyword evidence="9" id="KW-0418">Kinase</keyword>
<keyword evidence="13" id="KW-0472">Membrane</keyword>
<evidence type="ECO:0000259" key="20">
    <source>
        <dbReference type="PROSITE" id="PS50109"/>
    </source>
</evidence>
<dbReference type="FunFam" id="3.30.565.10:FF:000010">
    <property type="entry name" value="Sensor histidine kinase RcsC"/>
    <property type="match status" value="1"/>
</dbReference>
<dbReference type="CDD" id="cd16922">
    <property type="entry name" value="HATPase_EvgS-ArcB-TorS-like"/>
    <property type="match status" value="1"/>
</dbReference>
<dbReference type="CDD" id="cd00082">
    <property type="entry name" value="HisKA"/>
    <property type="match status" value="1"/>
</dbReference>
<dbReference type="InterPro" id="IPR004358">
    <property type="entry name" value="Sig_transdc_His_kin-like_C"/>
</dbReference>
<dbReference type="PANTHER" id="PTHR45339">
    <property type="entry name" value="HYBRID SIGNAL TRANSDUCTION HISTIDINE KINASE J"/>
    <property type="match status" value="1"/>
</dbReference>
<dbReference type="InterPro" id="IPR011123">
    <property type="entry name" value="Y_Y_Y"/>
</dbReference>
<feature type="modified residue" description="4-aspartylphosphate" evidence="17">
    <location>
        <position position="1197"/>
    </location>
</feature>
<dbReference type="InterPro" id="IPR011006">
    <property type="entry name" value="CheY-like_superfamily"/>
</dbReference>
<dbReference type="InterPro" id="IPR013783">
    <property type="entry name" value="Ig-like_fold"/>
</dbReference>
<protein>
    <recommendedName>
        <fullName evidence="15">Sensory/regulatory protein RpfC</fullName>
        <ecNumber evidence="3">2.7.13.3</ecNumber>
    </recommendedName>
</protein>
<keyword evidence="6" id="KW-0808">Transferase</keyword>
<feature type="signal peptide" evidence="19">
    <location>
        <begin position="1"/>
        <end position="26"/>
    </location>
</feature>
<dbReference type="InterPro" id="IPR036097">
    <property type="entry name" value="HisK_dim/P_sf"/>
</dbReference>
<keyword evidence="4" id="KW-1003">Cell membrane</keyword>
<keyword evidence="24" id="KW-1185">Reference proteome</keyword>
<dbReference type="Proteomes" id="UP000469724">
    <property type="component" value="Unassembled WGS sequence"/>
</dbReference>
<comment type="subcellular location">
    <subcellularLocation>
        <location evidence="2">Cell membrane</location>
        <topology evidence="2">Multi-pass membrane protein</topology>
    </subcellularLocation>
</comment>
<evidence type="ECO:0000256" key="16">
    <source>
        <dbReference type="PROSITE-ProRule" id="PRU00110"/>
    </source>
</evidence>
<evidence type="ECO:0000256" key="7">
    <source>
        <dbReference type="ARBA" id="ARBA00022692"/>
    </source>
</evidence>
<evidence type="ECO:0000256" key="19">
    <source>
        <dbReference type="SAM" id="SignalP"/>
    </source>
</evidence>
<feature type="domain" description="HPt" evidence="22">
    <location>
        <begin position="1324"/>
        <end position="1415"/>
    </location>
</feature>
<evidence type="ECO:0000256" key="13">
    <source>
        <dbReference type="ARBA" id="ARBA00023136"/>
    </source>
</evidence>
<feature type="compositionally biased region" description="Low complexity" evidence="18">
    <location>
        <begin position="1287"/>
        <end position="1307"/>
    </location>
</feature>
<dbReference type="Gene3D" id="2.130.10.10">
    <property type="entry name" value="YVTN repeat-like/Quinoprotein amine dehydrogenase"/>
    <property type="match status" value="3"/>
</dbReference>
<dbReference type="Gene3D" id="3.30.565.10">
    <property type="entry name" value="Histidine kinase-like ATPase, C-terminal domain"/>
    <property type="match status" value="1"/>
</dbReference>
<comment type="subunit">
    <text evidence="14">At low DSF concentrations, interacts with RpfF.</text>
</comment>
<keyword evidence="19" id="KW-0732">Signal</keyword>
<dbReference type="GO" id="GO:0005524">
    <property type="term" value="F:ATP binding"/>
    <property type="evidence" value="ECO:0007669"/>
    <property type="project" value="UniProtKB-KW"/>
</dbReference>
<dbReference type="InterPro" id="IPR008207">
    <property type="entry name" value="Sig_transdc_His_kin_Hpt_dom"/>
</dbReference>
<evidence type="ECO:0000256" key="8">
    <source>
        <dbReference type="ARBA" id="ARBA00022741"/>
    </source>
</evidence>
<dbReference type="Gene3D" id="2.60.40.10">
    <property type="entry name" value="Immunoglobulins"/>
    <property type="match status" value="1"/>
</dbReference>
<dbReference type="Gene3D" id="1.20.120.160">
    <property type="entry name" value="HPT domain"/>
    <property type="match status" value="1"/>
</dbReference>
<dbReference type="Gene3D" id="3.40.50.2300">
    <property type="match status" value="1"/>
</dbReference>
<evidence type="ECO:0000313" key="24">
    <source>
        <dbReference type="Proteomes" id="UP000469724"/>
    </source>
</evidence>
<sequence>MAAALFSVFVLALVLADMANPSPAAAQPRFHHVTVEDGLPQSSVLNITVDTRGFLWIGTYDGLVRHDGYEYRVHYAEPGNPDAISDANIRAVLPDLDGSLWVGTKSGGLNFFDARRGRFQHYRHDPDNPHSLPHDEVRALCRDASGLLWVGTFGGLAVFDTAGKLFTTYRQATTPDQRLPADEILSLAAGPGGMLFVGTSAGLFRFDTATKTFSPMPLDARQPGAVTNGTARVGPPVVASLYLQGGTTLFAGTEWQGLYEIDLQSGSVAGHLPGRAVSSTFVDSRGVLWVGTDAGLAQRARPDGPFVMYTHDPTDPMSICGNDIRGIVEDASGILWFGSFTAGLSKLSPKTRAFDLYRKKSDDPRGLSGAEVSAVTMDTRGRLWVGTRDGGITVMDRRAGTRQVFRHDPDDPGSLSQDEVTSLLRDRSGRIWAGTADNGLNLYDEPSGAWKKYRHDPDDPESLSQDKIWFVAETRDGILWIGTSKGGLNRLDPATGKCRRYKHDPGDPQSISHDRVRHITEAADGALWIGTNKGLNRFDRASQTFRHWDNDPSDPHSLSNDRVTPIVEMSDGMLWVGTDNGLNRFDPKTETFTRFTKADGLYNDGIQAILRDETGVLWMSTFKGLSRFDPAVAEFRNYTSKDGLQGVEFWMNADYRDPYSGEMFFGGVRGLNGFIPGEVEKNPHIPPVAVTAIAITDHPHTGEDAVDFVREIELSPLDRGFTVTYAALDFADPSKNQYSHKLEGFDRDYSKPSTRRYATYTNLDPGRYVLHMRASNDDGIWNDTGTSLIVRVLPPYWKTYWFRFGVLAAALGGVWLFYRLRLSRVERKRLELAAMVDERTLALRREIEERKTAEERLREAKFSAEQAAMAKSEFLARMSHEIRTPINIIMGMADLLSESGLSDRQRRYVSSFQSAGELLLAIINDILDFSKIEAGRIELEHVVFSLNEELRRVADLAAFRATGKGLGFSWAIADDVPDFVVGDPARLRQVLMNLLGNALKFTVSGEVRLRVERNAATTRTGGPGPGEGFLARFTITDTGIGIPQKVLGDIFEHFTQADVSTSRQYGGTGLGLAICRRLVDLMGGAISVTSEEGQGSVFSFTAMLEVARTGSVPDTSRLVAPETDFPAGEALSVDPPAFRPQFSGKPSTILLAEDNEANRNVVRLFLADQPVEIFVAENGLQAVELVRDRVFDLVFMDVEMPGMDGLAATRAIRDMERQSGRLATPIIALTAHAFQEHRRQCLEAGCTDFVTKPVGKARLLQVLDAYLPGRGFDRAQGGRLSAGGPSGAAPPEEGAAPEASGGETPGAPGAPGAPGTTDKRVVYVKERLRTIVPVFLRTTAQGLTDMREALARGDLETVRRGGHSLKGSAATMGVPAVEILGRDIEQAVHDGDRAHLEDLLAELSACLENLDIRLR</sequence>
<dbReference type="InterPro" id="IPR003594">
    <property type="entry name" value="HATPase_dom"/>
</dbReference>
<name>A0A7K3NL44_9BACT</name>
<reference evidence="23 24" key="1">
    <citation type="submission" date="2020-02" db="EMBL/GenBank/DDBJ databases">
        <title>Comparative genomics of sulfur disproportionating microorganisms.</title>
        <authorList>
            <person name="Ward L.M."/>
            <person name="Bertran E."/>
            <person name="Johnston D.T."/>
        </authorList>
    </citation>
    <scope>NUCLEOTIDE SEQUENCE [LARGE SCALE GENOMIC DNA]</scope>
    <source>
        <strain evidence="23 24">DSM 3696</strain>
    </source>
</reference>
<dbReference type="EC" id="2.7.13.3" evidence="3"/>
<evidence type="ECO:0000313" key="23">
    <source>
        <dbReference type="EMBL" id="NDY56837.1"/>
    </source>
</evidence>
<dbReference type="Pfam" id="PF00512">
    <property type="entry name" value="HisKA"/>
    <property type="match status" value="1"/>
</dbReference>
<evidence type="ECO:0000256" key="11">
    <source>
        <dbReference type="ARBA" id="ARBA00022989"/>
    </source>
</evidence>
<comment type="catalytic activity">
    <reaction evidence="1">
        <text>ATP + protein L-histidine = ADP + protein N-phospho-L-histidine.</text>
        <dbReference type="EC" id="2.7.13.3"/>
    </reaction>
</comment>
<evidence type="ECO:0000256" key="9">
    <source>
        <dbReference type="ARBA" id="ARBA00022777"/>
    </source>
</evidence>
<dbReference type="GO" id="GO:0000155">
    <property type="term" value="F:phosphorelay sensor kinase activity"/>
    <property type="evidence" value="ECO:0007669"/>
    <property type="project" value="InterPro"/>
</dbReference>
<keyword evidence="7" id="KW-0812">Transmembrane</keyword>
<evidence type="ECO:0000259" key="21">
    <source>
        <dbReference type="PROSITE" id="PS50110"/>
    </source>
</evidence>
<dbReference type="GO" id="GO:0005886">
    <property type="term" value="C:plasma membrane"/>
    <property type="evidence" value="ECO:0007669"/>
    <property type="project" value="UniProtKB-SubCell"/>
</dbReference>
<keyword evidence="10" id="KW-0067">ATP-binding</keyword>
<dbReference type="SUPFAM" id="SSF47384">
    <property type="entry name" value="Homodimeric domain of signal transducing histidine kinase"/>
    <property type="match status" value="1"/>
</dbReference>
<evidence type="ECO:0000256" key="5">
    <source>
        <dbReference type="ARBA" id="ARBA00022553"/>
    </source>
</evidence>
<dbReference type="Pfam" id="PF01627">
    <property type="entry name" value="Hpt"/>
    <property type="match status" value="1"/>
</dbReference>
<dbReference type="Pfam" id="PF02518">
    <property type="entry name" value="HATPase_c"/>
    <property type="match status" value="1"/>
</dbReference>
<dbReference type="Pfam" id="PF00072">
    <property type="entry name" value="Response_reg"/>
    <property type="match status" value="1"/>
</dbReference>
<keyword evidence="5 17" id="KW-0597">Phosphoprotein</keyword>
<dbReference type="InterPro" id="IPR036890">
    <property type="entry name" value="HATPase_C_sf"/>
</dbReference>
<dbReference type="PRINTS" id="PR00344">
    <property type="entry name" value="BCTRLSENSOR"/>
</dbReference>
<dbReference type="SMART" id="SM00387">
    <property type="entry name" value="HATPase_c"/>
    <property type="match status" value="1"/>
</dbReference>
<dbReference type="InterPro" id="IPR036641">
    <property type="entry name" value="HPT_dom_sf"/>
</dbReference>
<evidence type="ECO:0000256" key="10">
    <source>
        <dbReference type="ARBA" id="ARBA00022840"/>
    </source>
</evidence>
<dbReference type="RefSeq" id="WP_163301884.1">
    <property type="nucleotide sequence ID" value="NZ_JAAGRQ010000029.1"/>
</dbReference>
<dbReference type="PANTHER" id="PTHR45339:SF1">
    <property type="entry name" value="HYBRID SIGNAL TRANSDUCTION HISTIDINE KINASE J"/>
    <property type="match status" value="1"/>
</dbReference>
<evidence type="ECO:0000256" key="4">
    <source>
        <dbReference type="ARBA" id="ARBA00022475"/>
    </source>
</evidence>
<dbReference type="Pfam" id="PF07494">
    <property type="entry name" value="Reg_prop"/>
    <property type="match status" value="5"/>
</dbReference>
<dbReference type="Gene3D" id="1.10.287.130">
    <property type="match status" value="1"/>
</dbReference>
<dbReference type="InterPro" id="IPR005467">
    <property type="entry name" value="His_kinase_dom"/>
</dbReference>
<keyword evidence="12" id="KW-0902">Two-component regulatory system</keyword>
<evidence type="ECO:0000256" key="15">
    <source>
        <dbReference type="ARBA" id="ARBA00068150"/>
    </source>
</evidence>
<dbReference type="SMART" id="SM00448">
    <property type="entry name" value="REC"/>
    <property type="match status" value="1"/>
</dbReference>
<dbReference type="PROSITE" id="PS50894">
    <property type="entry name" value="HPT"/>
    <property type="match status" value="1"/>
</dbReference>
<accession>A0A7K3NL44</accession>
<dbReference type="SUPFAM" id="SSF55874">
    <property type="entry name" value="ATPase domain of HSP90 chaperone/DNA topoisomerase II/histidine kinase"/>
    <property type="match status" value="1"/>
</dbReference>
<gene>
    <name evidence="23" type="ORF">G3N56_08795</name>
</gene>
<dbReference type="InterPro" id="IPR001789">
    <property type="entry name" value="Sig_transdc_resp-reg_receiver"/>
</dbReference>
<dbReference type="SUPFAM" id="SSF47226">
    <property type="entry name" value="Histidine-containing phosphotransfer domain, HPT domain"/>
    <property type="match status" value="1"/>
</dbReference>
<dbReference type="CDD" id="cd00088">
    <property type="entry name" value="HPT"/>
    <property type="match status" value="1"/>
</dbReference>
<dbReference type="SUPFAM" id="SSF63829">
    <property type="entry name" value="Calcium-dependent phosphotriesterase"/>
    <property type="match status" value="3"/>
</dbReference>
<dbReference type="InterPro" id="IPR011110">
    <property type="entry name" value="Reg_prop"/>
</dbReference>
<feature type="domain" description="Histidine kinase" evidence="20">
    <location>
        <begin position="877"/>
        <end position="1106"/>
    </location>
</feature>
<evidence type="ECO:0000256" key="17">
    <source>
        <dbReference type="PROSITE-ProRule" id="PRU00169"/>
    </source>
</evidence>
<dbReference type="PROSITE" id="PS50109">
    <property type="entry name" value="HIS_KIN"/>
    <property type="match status" value="1"/>
</dbReference>
<feature type="chain" id="PRO_5029702922" description="Sensory/regulatory protein RpfC" evidence="19">
    <location>
        <begin position="27"/>
        <end position="1415"/>
    </location>
</feature>
<comment type="caution">
    <text evidence="23">The sequence shown here is derived from an EMBL/GenBank/DDBJ whole genome shotgun (WGS) entry which is preliminary data.</text>
</comment>
<evidence type="ECO:0000256" key="14">
    <source>
        <dbReference type="ARBA" id="ARBA00064003"/>
    </source>
</evidence>
<evidence type="ECO:0000256" key="3">
    <source>
        <dbReference type="ARBA" id="ARBA00012438"/>
    </source>
</evidence>
<dbReference type="Pfam" id="PF07495">
    <property type="entry name" value="Y_Y_Y"/>
    <property type="match status" value="1"/>
</dbReference>
<evidence type="ECO:0000256" key="18">
    <source>
        <dbReference type="SAM" id="MobiDB-lite"/>
    </source>
</evidence>
<dbReference type="SMART" id="SM00388">
    <property type="entry name" value="HisKA"/>
    <property type="match status" value="1"/>
</dbReference>